<dbReference type="GO" id="GO:0046839">
    <property type="term" value="P:phospholipid dephosphorylation"/>
    <property type="evidence" value="ECO:0000318"/>
    <property type="project" value="GO_Central"/>
</dbReference>
<dbReference type="HOGENOM" id="CLU_072573_4_2_1"/>
<dbReference type="Pfam" id="PF01569">
    <property type="entry name" value="PAP2"/>
    <property type="match status" value="1"/>
</dbReference>
<dbReference type="AlphaFoldDB" id="D8TAQ1"/>
<protein>
    <recommendedName>
        <fullName evidence="2">Phosphatidic acid phosphatase type 2/haloperoxidase domain-containing protein</fullName>
    </recommendedName>
</protein>
<dbReference type="PANTHER" id="PTHR14969:SF13">
    <property type="entry name" value="AT30094P"/>
    <property type="match status" value="1"/>
</dbReference>
<dbReference type="InterPro" id="IPR000326">
    <property type="entry name" value="PAP2/HPO"/>
</dbReference>
<accession>D8TAQ1</accession>
<keyword evidence="1" id="KW-0472">Membrane</keyword>
<dbReference type="GO" id="GO:0042392">
    <property type="term" value="F:sphingosine-1-phosphate phosphatase activity"/>
    <property type="evidence" value="ECO:0000318"/>
    <property type="project" value="GO_Central"/>
</dbReference>
<dbReference type="OMA" id="FAHIANW"/>
<dbReference type="InterPro" id="IPR036938">
    <property type="entry name" value="PAP2/HPO_sf"/>
</dbReference>
<dbReference type="SMART" id="SM00014">
    <property type="entry name" value="acidPPc"/>
    <property type="match status" value="1"/>
</dbReference>
<name>D8TAQ1_SELML</name>
<proteinExistence type="predicted"/>
<evidence type="ECO:0000313" key="4">
    <source>
        <dbReference type="Proteomes" id="UP000001514"/>
    </source>
</evidence>
<feature type="transmembrane region" description="Helical" evidence="1">
    <location>
        <begin position="145"/>
        <end position="163"/>
    </location>
</feature>
<evidence type="ECO:0000313" key="3">
    <source>
        <dbReference type="EMBL" id="EFJ06246.1"/>
    </source>
</evidence>
<dbReference type="PANTHER" id="PTHR14969">
    <property type="entry name" value="SPHINGOSINE-1-PHOSPHATE PHOSPHOHYDROLASE"/>
    <property type="match status" value="1"/>
</dbReference>
<keyword evidence="1" id="KW-1133">Transmembrane helix</keyword>
<dbReference type="SUPFAM" id="SSF48317">
    <property type="entry name" value="Acid phosphatase/Vanadium-dependent haloperoxidase"/>
    <property type="match status" value="1"/>
</dbReference>
<feature type="transmembrane region" description="Helical" evidence="1">
    <location>
        <begin position="29"/>
        <end position="52"/>
    </location>
</feature>
<reference evidence="3 4" key="1">
    <citation type="journal article" date="2011" name="Science">
        <title>The Selaginella genome identifies genetic changes associated with the evolution of vascular plants.</title>
        <authorList>
            <person name="Banks J.A."/>
            <person name="Nishiyama T."/>
            <person name="Hasebe M."/>
            <person name="Bowman J.L."/>
            <person name="Gribskov M."/>
            <person name="dePamphilis C."/>
            <person name="Albert V.A."/>
            <person name="Aono N."/>
            <person name="Aoyama T."/>
            <person name="Ambrose B.A."/>
            <person name="Ashton N.W."/>
            <person name="Axtell M.J."/>
            <person name="Barker E."/>
            <person name="Barker M.S."/>
            <person name="Bennetzen J.L."/>
            <person name="Bonawitz N.D."/>
            <person name="Chapple C."/>
            <person name="Cheng C."/>
            <person name="Correa L.G."/>
            <person name="Dacre M."/>
            <person name="DeBarry J."/>
            <person name="Dreyer I."/>
            <person name="Elias M."/>
            <person name="Engstrom E.M."/>
            <person name="Estelle M."/>
            <person name="Feng L."/>
            <person name="Finet C."/>
            <person name="Floyd S.K."/>
            <person name="Frommer W.B."/>
            <person name="Fujita T."/>
            <person name="Gramzow L."/>
            <person name="Gutensohn M."/>
            <person name="Harholt J."/>
            <person name="Hattori M."/>
            <person name="Heyl A."/>
            <person name="Hirai T."/>
            <person name="Hiwatashi Y."/>
            <person name="Ishikawa M."/>
            <person name="Iwata M."/>
            <person name="Karol K.G."/>
            <person name="Koehler B."/>
            <person name="Kolukisaoglu U."/>
            <person name="Kubo M."/>
            <person name="Kurata T."/>
            <person name="Lalonde S."/>
            <person name="Li K."/>
            <person name="Li Y."/>
            <person name="Litt A."/>
            <person name="Lyons E."/>
            <person name="Manning G."/>
            <person name="Maruyama T."/>
            <person name="Michael T.P."/>
            <person name="Mikami K."/>
            <person name="Miyazaki S."/>
            <person name="Morinaga S."/>
            <person name="Murata T."/>
            <person name="Mueller-Roeber B."/>
            <person name="Nelson D.R."/>
            <person name="Obara M."/>
            <person name="Oguri Y."/>
            <person name="Olmstead R.G."/>
            <person name="Onodera N."/>
            <person name="Petersen B.L."/>
            <person name="Pils B."/>
            <person name="Prigge M."/>
            <person name="Rensing S.A."/>
            <person name="Riano-Pachon D.M."/>
            <person name="Roberts A.W."/>
            <person name="Sato Y."/>
            <person name="Scheller H.V."/>
            <person name="Schulz B."/>
            <person name="Schulz C."/>
            <person name="Shakirov E.V."/>
            <person name="Shibagaki N."/>
            <person name="Shinohara N."/>
            <person name="Shippen D.E."/>
            <person name="Soerensen I."/>
            <person name="Sotooka R."/>
            <person name="Sugimoto N."/>
            <person name="Sugita M."/>
            <person name="Sumikawa N."/>
            <person name="Tanurdzic M."/>
            <person name="Theissen G."/>
            <person name="Ulvskov P."/>
            <person name="Wakazuki S."/>
            <person name="Weng J.K."/>
            <person name="Willats W.W."/>
            <person name="Wipf D."/>
            <person name="Wolf P.G."/>
            <person name="Yang L."/>
            <person name="Zimmer A.D."/>
            <person name="Zhu Q."/>
            <person name="Mitros T."/>
            <person name="Hellsten U."/>
            <person name="Loque D."/>
            <person name="Otillar R."/>
            <person name="Salamov A."/>
            <person name="Schmutz J."/>
            <person name="Shapiro H."/>
            <person name="Lindquist E."/>
            <person name="Lucas S."/>
            <person name="Rokhsar D."/>
            <person name="Grigoriev I.V."/>
        </authorList>
    </citation>
    <scope>NUCLEOTIDE SEQUENCE [LARGE SCALE GENOMIC DNA]</scope>
</reference>
<keyword evidence="4" id="KW-1185">Reference proteome</keyword>
<keyword evidence="1" id="KW-0812">Transmembrane</keyword>
<organism evidence="4">
    <name type="scientific">Selaginella moellendorffii</name>
    <name type="common">Spikemoss</name>
    <dbReference type="NCBI Taxonomy" id="88036"/>
    <lineage>
        <taxon>Eukaryota</taxon>
        <taxon>Viridiplantae</taxon>
        <taxon>Streptophyta</taxon>
        <taxon>Embryophyta</taxon>
        <taxon>Tracheophyta</taxon>
        <taxon>Lycopodiopsida</taxon>
        <taxon>Selaginellales</taxon>
        <taxon>Selaginellaceae</taxon>
        <taxon>Selaginella</taxon>
    </lineage>
</organism>
<dbReference type="Gramene" id="EFJ06246">
    <property type="protein sequence ID" value="EFJ06246"/>
    <property type="gene ID" value="SELMODRAFT_135728"/>
</dbReference>
<dbReference type="GO" id="GO:0016020">
    <property type="term" value="C:membrane"/>
    <property type="evidence" value="ECO:0000318"/>
    <property type="project" value="GO_Central"/>
</dbReference>
<evidence type="ECO:0000256" key="1">
    <source>
        <dbReference type="SAM" id="Phobius"/>
    </source>
</evidence>
<dbReference type="eggNOG" id="KOG4268">
    <property type="taxonomic scope" value="Eukaryota"/>
</dbReference>
<sequence length="187" mass="20720">MQRVHDLDSKISLWIHQAGARIPRFVLRLLEFSGDGVFWIVAIAALACAAPSSPQLQLLVPDLMLGFVLDVLLVASIKTIVRRPRPIYNKGMYVISSVDHWSFPSGHSSRALFMALLEFVVTVEFLALSWAVATAISRVLLGRHYVMDVFVGSILGVLEAAVVDKFSHATLHQALREKLSATTIAWR</sequence>
<dbReference type="InParanoid" id="D8TAQ1"/>
<dbReference type="Proteomes" id="UP000001514">
    <property type="component" value="Unassembled WGS sequence"/>
</dbReference>
<gene>
    <name evidence="3" type="ORF">SELMODRAFT_135728</name>
</gene>
<feature type="domain" description="Phosphatidic acid phosphatase type 2/haloperoxidase" evidence="2">
    <location>
        <begin position="60"/>
        <end position="164"/>
    </location>
</feature>
<feature type="transmembrane region" description="Helical" evidence="1">
    <location>
        <begin position="111"/>
        <end position="133"/>
    </location>
</feature>
<dbReference type="Gene3D" id="1.20.144.10">
    <property type="entry name" value="Phosphatidic acid phosphatase type 2/haloperoxidase"/>
    <property type="match status" value="1"/>
</dbReference>
<dbReference type="KEGG" id="smo:SELMODRAFT_135728"/>
<evidence type="ECO:0000259" key="2">
    <source>
        <dbReference type="SMART" id="SM00014"/>
    </source>
</evidence>
<dbReference type="EMBL" id="GL377704">
    <property type="protein sequence ID" value="EFJ06246.1"/>
    <property type="molecule type" value="Genomic_DNA"/>
</dbReference>
<dbReference type="FunCoup" id="D8TAQ1">
    <property type="interactions" value="244"/>
</dbReference>